<dbReference type="Pfam" id="PF13471">
    <property type="entry name" value="Transglut_core3"/>
    <property type="match status" value="1"/>
</dbReference>
<gene>
    <name evidence="4" type="ORF">GGP71_002688</name>
</gene>
<evidence type="ECO:0000256" key="1">
    <source>
        <dbReference type="SAM" id="MobiDB-lite"/>
    </source>
</evidence>
<organism evidence="4 5">
    <name type="scientific">Salinibacter ruber</name>
    <dbReference type="NCBI Taxonomy" id="146919"/>
    <lineage>
        <taxon>Bacteria</taxon>
        <taxon>Pseudomonadati</taxon>
        <taxon>Rhodothermota</taxon>
        <taxon>Rhodothermia</taxon>
        <taxon>Rhodothermales</taxon>
        <taxon>Salinibacteraceae</taxon>
        <taxon>Salinibacter</taxon>
    </lineage>
</organism>
<dbReference type="Proteomes" id="UP001155027">
    <property type="component" value="Unassembled WGS sequence"/>
</dbReference>
<keyword evidence="2" id="KW-0472">Membrane</keyword>
<dbReference type="InterPro" id="IPR053521">
    <property type="entry name" value="McjB-like"/>
</dbReference>
<reference evidence="4" key="1">
    <citation type="submission" date="2022-08" db="EMBL/GenBank/DDBJ databases">
        <title>Genomic Encyclopedia of Type Strains, Phase V (KMG-V): Genome sequencing to study the core and pangenomes of soil and plant-associated prokaryotes.</title>
        <authorList>
            <person name="Whitman W."/>
        </authorList>
    </citation>
    <scope>NUCLEOTIDE SEQUENCE</scope>
    <source>
        <strain evidence="4">0</strain>
    </source>
</reference>
<feature type="compositionally biased region" description="Polar residues" evidence="1">
    <location>
        <begin position="162"/>
        <end position="171"/>
    </location>
</feature>
<name>A0A9X2Q0E7_9BACT</name>
<dbReference type="RefSeq" id="WP_259220356.1">
    <property type="nucleotide sequence ID" value="NZ_JANUAV010000011.1"/>
</dbReference>
<dbReference type="EMBL" id="JANUAU010000009">
    <property type="protein sequence ID" value="MCS3678747.1"/>
    <property type="molecule type" value="Genomic_DNA"/>
</dbReference>
<accession>A0A9X2Q0E7</accession>
<comment type="caution">
    <text evidence="4">The sequence shown here is derived from an EMBL/GenBank/DDBJ whole genome shotgun (WGS) entry which is preliminary data.</text>
</comment>
<evidence type="ECO:0000313" key="4">
    <source>
        <dbReference type="EMBL" id="MCS3678747.1"/>
    </source>
</evidence>
<dbReference type="NCBIfam" id="NF033537">
    <property type="entry name" value="lasso_biosyn_B2"/>
    <property type="match status" value="1"/>
</dbReference>
<evidence type="ECO:0000259" key="3">
    <source>
        <dbReference type="Pfam" id="PF13471"/>
    </source>
</evidence>
<proteinExistence type="predicted"/>
<evidence type="ECO:0000256" key="2">
    <source>
        <dbReference type="SAM" id="Phobius"/>
    </source>
</evidence>
<feature type="region of interest" description="Disordered" evidence="1">
    <location>
        <begin position="152"/>
        <end position="171"/>
    </location>
</feature>
<feature type="domain" description="Microcin J25-processing protein McjB C-terminal" evidence="3">
    <location>
        <begin position="43"/>
        <end position="142"/>
    </location>
</feature>
<feature type="transmembrane region" description="Helical" evidence="2">
    <location>
        <begin position="21"/>
        <end position="41"/>
    </location>
</feature>
<dbReference type="InterPro" id="IPR032708">
    <property type="entry name" value="McjB_C"/>
</dbReference>
<sequence>MRPPHCLLQTMWQHPWRNWGLLLYTATLTVCVRVGLSLYPLNRIIRALRRVAVELPQRSPATRRYRCRAAWAARAVGRRFLPERPCLTQALVLQYLLLRRGDDEAELHIGVAKNEDGLHAHAWVERNGQVLIGGADSPQEYERFDDLARKVRSTASADRPDSTSVSGSSRP</sequence>
<dbReference type="AlphaFoldDB" id="A0A9X2Q0E7"/>
<protein>
    <recommendedName>
        <fullName evidence="3">Microcin J25-processing protein McjB C-terminal domain-containing protein</fullName>
    </recommendedName>
</protein>
<keyword evidence="2" id="KW-1133">Transmembrane helix</keyword>
<keyword evidence="2" id="KW-0812">Transmembrane</keyword>
<evidence type="ECO:0000313" key="5">
    <source>
        <dbReference type="Proteomes" id="UP001155027"/>
    </source>
</evidence>